<keyword evidence="4" id="KW-0732">Signal</keyword>
<dbReference type="EMBL" id="JBEHCU010005619">
    <property type="protein sequence ID" value="KAL1399218.1"/>
    <property type="molecule type" value="Genomic_DNA"/>
</dbReference>
<keyword evidence="11" id="KW-1185">Reference proteome</keyword>
<evidence type="ECO:0000259" key="9">
    <source>
        <dbReference type="PROSITE" id="PS50240"/>
    </source>
</evidence>
<dbReference type="SMART" id="SM00020">
    <property type="entry name" value="Tryp_SPc"/>
    <property type="match status" value="2"/>
</dbReference>
<evidence type="ECO:0000256" key="3">
    <source>
        <dbReference type="ARBA" id="ARBA00022588"/>
    </source>
</evidence>
<dbReference type="PANTHER" id="PTHR24256">
    <property type="entry name" value="TRYPTASE-RELATED"/>
    <property type="match status" value="1"/>
</dbReference>
<keyword evidence="7" id="KW-0325">Glycoprotein</keyword>
<evidence type="ECO:0000256" key="6">
    <source>
        <dbReference type="ARBA" id="ARBA00023157"/>
    </source>
</evidence>
<dbReference type="FunFam" id="2.40.10.10:FF:000028">
    <property type="entry name" value="Serine protease easter"/>
    <property type="match status" value="1"/>
</dbReference>
<accession>A0ABD1DHU9</accession>
<organism evidence="10 11">
    <name type="scientific">Culex pipiens pipiens</name>
    <name type="common">Northern house mosquito</name>
    <dbReference type="NCBI Taxonomy" id="38569"/>
    <lineage>
        <taxon>Eukaryota</taxon>
        <taxon>Metazoa</taxon>
        <taxon>Ecdysozoa</taxon>
        <taxon>Arthropoda</taxon>
        <taxon>Hexapoda</taxon>
        <taxon>Insecta</taxon>
        <taxon>Pterygota</taxon>
        <taxon>Neoptera</taxon>
        <taxon>Endopterygota</taxon>
        <taxon>Diptera</taxon>
        <taxon>Nematocera</taxon>
        <taxon>Culicoidea</taxon>
        <taxon>Culicidae</taxon>
        <taxon>Culicinae</taxon>
        <taxon>Culicini</taxon>
        <taxon>Culex</taxon>
        <taxon>Culex</taxon>
    </lineage>
</organism>
<reference evidence="10 11" key="1">
    <citation type="submission" date="2024-05" db="EMBL/GenBank/DDBJ databases">
        <title>Culex pipiens pipiens assembly and annotation.</title>
        <authorList>
            <person name="Alout H."/>
            <person name="Durand T."/>
        </authorList>
    </citation>
    <scope>NUCLEOTIDE SEQUENCE [LARGE SCALE GENOMIC DNA]</scope>
    <source>
        <strain evidence="10">HA-2024</strain>
        <tissue evidence="10">Whole body</tissue>
    </source>
</reference>
<keyword evidence="5" id="KW-0391">Immunity</keyword>
<dbReference type="AlphaFoldDB" id="A0ABD1DHU9"/>
<proteinExistence type="inferred from homology"/>
<evidence type="ECO:0000256" key="1">
    <source>
        <dbReference type="ARBA" id="ARBA00004613"/>
    </source>
</evidence>
<gene>
    <name evidence="10" type="ORF">pipiens_008381</name>
</gene>
<dbReference type="InterPro" id="IPR051487">
    <property type="entry name" value="Ser/Thr_Proteases_Immune/Dev"/>
</dbReference>
<evidence type="ECO:0000313" key="10">
    <source>
        <dbReference type="EMBL" id="KAL1399218.1"/>
    </source>
</evidence>
<feature type="domain" description="Peptidase S1" evidence="9">
    <location>
        <begin position="1"/>
        <end position="209"/>
    </location>
</feature>
<keyword evidence="3" id="KW-0399">Innate immunity</keyword>
<evidence type="ECO:0000256" key="5">
    <source>
        <dbReference type="ARBA" id="ARBA00022859"/>
    </source>
</evidence>
<dbReference type="PRINTS" id="PR00722">
    <property type="entry name" value="CHYMOTRYPSIN"/>
</dbReference>
<comment type="caution">
    <text evidence="10">The sequence shown here is derived from an EMBL/GenBank/DDBJ whole genome shotgun (WGS) entry which is preliminary data.</text>
</comment>
<keyword evidence="2" id="KW-0964">Secreted</keyword>
<dbReference type="InterPro" id="IPR009003">
    <property type="entry name" value="Peptidase_S1_PA"/>
</dbReference>
<dbReference type="Pfam" id="PF00089">
    <property type="entry name" value="Trypsin"/>
    <property type="match status" value="2"/>
</dbReference>
<dbReference type="SUPFAM" id="SSF50494">
    <property type="entry name" value="Trypsin-like serine proteases"/>
    <property type="match status" value="2"/>
</dbReference>
<comment type="subcellular location">
    <subcellularLocation>
        <location evidence="1">Secreted</location>
    </subcellularLocation>
</comment>
<dbReference type="PROSITE" id="PS50240">
    <property type="entry name" value="TRYPSIN_DOM"/>
    <property type="match status" value="2"/>
</dbReference>
<dbReference type="GO" id="GO:0005576">
    <property type="term" value="C:extracellular region"/>
    <property type="evidence" value="ECO:0007669"/>
    <property type="project" value="UniProtKB-SubCell"/>
</dbReference>
<dbReference type="Proteomes" id="UP001562425">
    <property type="component" value="Unassembled WGS sequence"/>
</dbReference>
<evidence type="ECO:0000256" key="8">
    <source>
        <dbReference type="ARBA" id="ARBA00024195"/>
    </source>
</evidence>
<protein>
    <recommendedName>
        <fullName evidence="9">Peptidase S1 domain-containing protein</fullName>
    </recommendedName>
</protein>
<dbReference type="GO" id="GO:0045087">
    <property type="term" value="P:innate immune response"/>
    <property type="evidence" value="ECO:0007669"/>
    <property type="project" value="UniProtKB-KW"/>
</dbReference>
<keyword evidence="6" id="KW-1015">Disulfide bond</keyword>
<dbReference type="InterPro" id="IPR001254">
    <property type="entry name" value="Trypsin_dom"/>
</dbReference>
<evidence type="ECO:0000256" key="2">
    <source>
        <dbReference type="ARBA" id="ARBA00022525"/>
    </source>
</evidence>
<dbReference type="InterPro" id="IPR043504">
    <property type="entry name" value="Peptidase_S1_PA_chymotrypsin"/>
</dbReference>
<sequence>MYVLTADHCVKDDNDYVLSPKRIFVRLGVYNLDVPNLHTSQHHNIFKIYQYSSGSQRRRNDIALLELSTEAKLNEHVQPACVNREEQITGQYGVAVGWGFTEDDEVSSTLKAARMPVVSTAACLEHDRDTFGQSLDSSSFCAGNTNGTTVCNGDSGGGLHVKRGDTWYVVGITSFTAVRDTNRYVCRTDSYAAFTNEATFAPWIQSIAELNSTVEKGSAAIRGGDQVADQQNSDNLPRNCGNYLSNRIVGGDNATLFEFPWMAYLKYQSDEYQCGGSLISKRYVLTAAQCVYNFKPLQVRLGEYDLSRDTDCNLNDNTDCAPPVEDINIESIIPHQKYNDDNKLNDIALIRLARDVSFGDHIQPICLPVAWTLRSMRFKQYIVTGFGITSVTDPQPASLLMKATVPAVAPAECQRIFRNIVYGISLFCAGGDGRDTCVGDAGGPLGYPVQNNGVRFVQFGVTSFGKGCGRFPAVYTNVAYFMRWILAFGHEDWA</sequence>
<dbReference type="CDD" id="cd00190">
    <property type="entry name" value="Tryp_SPc"/>
    <property type="match status" value="2"/>
</dbReference>
<comment type="similarity">
    <text evidence="8">Belongs to the peptidase S1 family. CLIP subfamily.</text>
</comment>
<evidence type="ECO:0000313" key="11">
    <source>
        <dbReference type="Proteomes" id="UP001562425"/>
    </source>
</evidence>
<name>A0ABD1DHU9_CULPP</name>
<evidence type="ECO:0000256" key="7">
    <source>
        <dbReference type="ARBA" id="ARBA00023180"/>
    </source>
</evidence>
<feature type="domain" description="Peptidase S1" evidence="9">
    <location>
        <begin position="248"/>
        <end position="485"/>
    </location>
</feature>
<evidence type="ECO:0000256" key="4">
    <source>
        <dbReference type="ARBA" id="ARBA00022729"/>
    </source>
</evidence>
<dbReference type="Gene3D" id="2.40.10.10">
    <property type="entry name" value="Trypsin-like serine proteases"/>
    <property type="match status" value="3"/>
</dbReference>
<dbReference type="InterPro" id="IPR001314">
    <property type="entry name" value="Peptidase_S1A"/>
</dbReference>